<keyword evidence="3" id="KW-1185">Reference proteome</keyword>
<sequence length="102" mass="11298">MGWRSNKGSRAKQGVVAERQGNRQACGGVVDGWMEKKSMLAKGRKDDDFKDGGQTGMWTGVWMGESKGLRVFGAAPQSRPRLQSWVATAFTRHIHKGHKRAL</sequence>
<comment type="caution">
    <text evidence="2">The sequence shown here is derived from an EMBL/GenBank/DDBJ whole genome shotgun (WGS) entry which is preliminary data.</text>
</comment>
<feature type="region of interest" description="Disordered" evidence="1">
    <location>
        <begin position="1"/>
        <end position="22"/>
    </location>
</feature>
<evidence type="ECO:0000313" key="2">
    <source>
        <dbReference type="EMBL" id="MPC88193.1"/>
    </source>
</evidence>
<dbReference type="Proteomes" id="UP000324222">
    <property type="component" value="Unassembled WGS sequence"/>
</dbReference>
<evidence type="ECO:0000313" key="3">
    <source>
        <dbReference type="Proteomes" id="UP000324222"/>
    </source>
</evidence>
<evidence type="ECO:0000256" key="1">
    <source>
        <dbReference type="SAM" id="MobiDB-lite"/>
    </source>
</evidence>
<dbReference type="EMBL" id="VSRR010076968">
    <property type="protein sequence ID" value="MPC88193.1"/>
    <property type="molecule type" value="Genomic_DNA"/>
</dbReference>
<dbReference type="AlphaFoldDB" id="A0A5B7J101"/>
<proteinExistence type="predicted"/>
<accession>A0A5B7J101</accession>
<reference evidence="2 3" key="1">
    <citation type="submission" date="2019-05" db="EMBL/GenBank/DDBJ databases">
        <title>Another draft genome of Portunus trituberculatus and its Hox gene families provides insights of decapod evolution.</title>
        <authorList>
            <person name="Jeong J.-H."/>
            <person name="Song I."/>
            <person name="Kim S."/>
            <person name="Choi T."/>
            <person name="Kim D."/>
            <person name="Ryu S."/>
            <person name="Kim W."/>
        </authorList>
    </citation>
    <scope>NUCLEOTIDE SEQUENCE [LARGE SCALE GENOMIC DNA]</scope>
    <source>
        <tissue evidence="2">Muscle</tissue>
    </source>
</reference>
<gene>
    <name evidence="2" type="ORF">E2C01_083090</name>
</gene>
<protein>
    <submittedName>
        <fullName evidence="2">Uncharacterized protein</fullName>
    </submittedName>
</protein>
<organism evidence="2 3">
    <name type="scientific">Portunus trituberculatus</name>
    <name type="common">Swimming crab</name>
    <name type="synonym">Neptunus trituberculatus</name>
    <dbReference type="NCBI Taxonomy" id="210409"/>
    <lineage>
        <taxon>Eukaryota</taxon>
        <taxon>Metazoa</taxon>
        <taxon>Ecdysozoa</taxon>
        <taxon>Arthropoda</taxon>
        <taxon>Crustacea</taxon>
        <taxon>Multicrustacea</taxon>
        <taxon>Malacostraca</taxon>
        <taxon>Eumalacostraca</taxon>
        <taxon>Eucarida</taxon>
        <taxon>Decapoda</taxon>
        <taxon>Pleocyemata</taxon>
        <taxon>Brachyura</taxon>
        <taxon>Eubrachyura</taxon>
        <taxon>Portunoidea</taxon>
        <taxon>Portunidae</taxon>
        <taxon>Portuninae</taxon>
        <taxon>Portunus</taxon>
    </lineage>
</organism>
<name>A0A5B7J101_PORTR</name>